<dbReference type="Pfam" id="PF00707">
    <property type="entry name" value="IF3_C"/>
    <property type="match status" value="1"/>
</dbReference>
<dbReference type="PANTHER" id="PTHR10938">
    <property type="entry name" value="TRANSLATION INITIATION FACTOR IF-3"/>
    <property type="match status" value="1"/>
</dbReference>
<accession>A0A7R9FT30</accession>
<dbReference type="GO" id="GO:1990904">
    <property type="term" value="C:ribonucleoprotein complex"/>
    <property type="evidence" value="ECO:0007669"/>
    <property type="project" value="UniProtKB-KW"/>
</dbReference>
<dbReference type="InterPro" id="IPR036788">
    <property type="entry name" value="T_IF-3_C_sf"/>
</dbReference>
<keyword evidence="14" id="KW-1185">Reference proteome</keyword>
<evidence type="ECO:0000256" key="3">
    <source>
        <dbReference type="ARBA" id="ARBA00022540"/>
    </source>
</evidence>
<keyword evidence="3" id="KW-0396">Initiation factor</keyword>
<dbReference type="OrthoDB" id="10251781at2759"/>
<reference evidence="13" key="1">
    <citation type="submission" date="2020-11" db="EMBL/GenBank/DDBJ databases">
        <authorList>
            <person name="Tran Van P."/>
        </authorList>
    </citation>
    <scope>NUCLEOTIDE SEQUENCE</scope>
</reference>
<comment type="similarity">
    <text evidence="2 9">Belongs to the bacterial ribosomal protein bL20 family.</text>
</comment>
<dbReference type="InterPro" id="IPR005813">
    <property type="entry name" value="Ribosomal_bL20"/>
</dbReference>
<dbReference type="FunFam" id="1.10.1900.20:FF:000001">
    <property type="entry name" value="50S ribosomal protein L20"/>
    <property type="match status" value="1"/>
</dbReference>
<protein>
    <recommendedName>
        <fullName evidence="7">Large ribosomal subunit protein bL20m</fullName>
    </recommendedName>
    <alternativeName>
        <fullName evidence="8">39S ribosomal protein L20, mitochondrial</fullName>
    </alternativeName>
</protein>
<dbReference type="GO" id="GO:0032790">
    <property type="term" value="P:ribosome disassembly"/>
    <property type="evidence" value="ECO:0007669"/>
    <property type="project" value="TreeGrafter"/>
</dbReference>
<dbReference type="NCBIfam" id="TIGR00168">
    <property type="entry name" value="infC"/>
    <property type="match status" value="1"/>
</dbReference>
<feature type="non-terminal residue" evidence="13">
    <location>
        <position position="1"/>
    </location>
</feature>
<dbReference type="GO" id="GO:0016020">
    <property type="term" value="C:membrane"/>
    <property type="evidence" value="ECO:0007669"/>
    <property type="project" value="TreeGrafter"/>
</dbReference>
<dbReference type="SUPFAM" id="SSF54364">
    <property type="entry name" value="Translation initiation factor IF3, N-terminal domain"/>
    <property type="match status" value="1"/>
</dbReference>
<dbReference type="Pfam" id="PF05198">
    <property type="entry name" value="IF3_N"/>
    <property type="match status" value="1"/>
</dbReference>
<dbReference type="InterPro" id="IPR035566">
    <property type="entry name" value="Ribosomal_protein_bL20_C"/>
</dbReference>
<dbReference type="InterPro" id="IPR019814">
    <property type="entry name" value="Translation_initiation_fac_3_N"/>
</dbReference>
<feature type="domain" description="Translation initiation factor 3 C-terminal" evidence="11">
    <location>
        <begin position="106"/>
        <end position="169"/>
    </location>
</feature>
<evidence type="ECO:0000313" key="14">
    <source>
        <dbReference type="Proteomes" id="UP000677054"/>
    </source>
</evidence>
<evidence type="ECO:0000256" key="6">
    <source>
        <dbReference type="ARBA" id="ARBA00023274"/>
    </source>
</evidence>
<dbReference type="GO" id="GO:0019843">
    <property type="term" value="F:rRNA binding"/>
    <property type="evidence" value="ECO:0007669"/>
    <property type="project" value="InterPro"/>
</dbReference>
<evidence type="ECO:0000256" key="5">
    <source>
        <dbReference type="ARBA" id="ARBA00022980"/>
    </source>
</evidence>
<dbReference type="GO" id="GO:0003735">
    <property type="term" value="F:structural constituent of ribosome"/>
    <property type="evidence" value="ECO:0007669"/>
    <property type="project" value="InterPro"/>
</dbReference>
<dbReference type="EMBL" id="LR907863">
    <property type="protein sequence ID" value="CAD7254216.1"/>
    <property type="molecule type" value="Genomic_DNA"/>
</dbReference>
<dbReference type="PANTHER" id="PTHR10938:SF0">
    <property type="entry name" value="TRANSLATION INITIATION FACTOR IF-3, MITOCHONDRIAL"/>
    <property type="match status" value="1"/>
</dbReference>
<dbReference type="GO" id="GO:0003743">
    <property type="term" value="F:translation initiation factor activity"/>
    <property type="evidence" value="ECO:0007669"/>
    <property type="project" value="UniProtKB-KW"/>
</dbReference>
<dbReference type="CDD" id="cd07026">
    <property type="entry name" value="Ribosomal_L20"/>
    <property type="match status" value="1"/>
</dbReference>
<feature type="domain" description="Translation initiation factor 3 N-terminal" evidence="12">
    <location>
        <begin position="25"/>
        <end position="93"/>
    </location>
</feature>
<feature type="chain" id="PRO_5036210657" description="Large ribosomal subunit protein bL20m" evidence="10">
    <location>
        <begin position="21"/>
        <end position="288"/>
    </location>
</feature>
<keyword evidence="4" id="KW-0648">Protein biosynthesis</keyword>
<evidence type="ECO:0000256" key="9">
    <source>
        <dbReference type="RuleBase" id="RU000561"/>
    </source>
</evidence>
<dbReference type="Gene3D" id="6.10.160.10">
    <property type="match status" value="1"/>
</dbReference>
<keyword evidence="10" id="KW-0732">Signal</keyword>
<evidence type="ECO:0000259" key="11">
    <source>
        <dbReference type="Pfam" id="PF00707"/>
    </source>
</evidence>
<dbReference type="Pfam" id="PF00453">
    <property type="entry name" value="Ribosomal_L20"/>
    <property type="match status" value="1"/>
</dbReference>
<evidence type="ECO:0000259" key="12">
    <source>
        <dbReference type="Pfam" id="PF05198"/>
    </source>
</evidence>
<gene>
    <name evidence="13" type="ORF">DSTB1V02_LOCUS13962</name>
</gene>
<evidence type="ECO:0000256" key="10">
    <source>
        <dbReference type="SAM" id="SignalP"/>
    </source>
</evidence>
<evidence type="ECO:0000256" key="4">
    <source>
        <dbReference type="ARBA" id="ARBA00022917"/>
    </source>
</evidence>
<dbReference type="InterPro" id="IPR019815">
    <property type="entry name" value="Translation_initiation_fac_3_C"/>
</dbReference>
<evidence type="ECO:0000313" key="13">
    <source>
        <dbReference type="EMBL" id="CAD7254216.1"/>
    </source>
</evidence>
<evidence type="ECO:0000256" key="7">
    <source>
        <dbReference type="ARBA" id="ARBA00072767"/>
    </source>
</evidence>
<dbReference type="AlphaFoldDB" id="A0A7R9FT30"/>
<dbReference type="GO" id="GO:0005840">
    <property type="term" value="C:ribosome"/>
    <property type="evidence" value="ECO:0007669"/>
    <property type="project" value="UniProtKB-KW"/>
</dbReference>
<dbReference type="SUPFAM" id="SSF74731">
    <property type="entry name" value="Ribosomal protein L20"/>
    <property type="match status" value="1"/>
</dbReference>
<dbReference type="PRINTS" id="PR00062">
    <property type="entry name" value="RIBOSOMALL20"/>
</dbReference>
<dbReference type="Gene3D" id="3.30.110.10">
    <property type="entry name" value="Translation initiation factor 3 (IF-3), C-terminal domain"/>
    <property type="match status" value="1"/>
</dbReference>
<evidence type="ECO:0000256" key="8">
    <source>
        <dbReference type="ARBA" id="ARBA00076245"/>
    </source>
</evidence>
<evidence type="ECO:0000256" key="1">
    <source>
        <dbReference type="ARBA" id="ARBA00005439"/>
    </source>
</evidence>
<evidence type="ECO:0000256" key="2">
    <source>
        <dbReference type="ARBA" id="ARBA00007698"/>
    </source>
</evidence>
<keyword evidence="6 9" id="KW-0687">Ribonucleoprotein</keyword>
<feature type="signal peptide" evidence="10">
    <location>
        <begin position="1"/>
        <end position="20"/>
    </location>
</feature>
<dbReference type="InterPro" id="IPR001288">
    <property type="entry name" value="Translation_initiation_fac_3"/>
</dbReference>
<comment type="similarity">
    <text evidence="1">Belongs to the IF-3 family.</text>
</comment>
<name>A0A7R9FT30_9CRUS</name>
<dbReference type="Gene3D" id="3.10.20.80">
    <property type="entry name" value="Translation initiation factor 3 (IF-3), N-terminal domain"/>
    <property type="match status" value="1"/>
</dbReference>
<dbReference type="GO" id="GO:0043022">
    <property type="term" value="F:ribosome binding"/>
    <property type="evidence" value="ECO:0007669"/>
    <property type="project" value="TreeGrafter"/>
</dbReference>
<sequence>GVLLVMQFLAIIFSIPLIKHQQNRINEAIRSSELRVISDDLGNLGVMSTKDALAKARELGLDLIEISPEAVPPVAKIIDYGKFQYSQSKKAKEVKIKTKSSVAASEVKSIQIKVGTGENDLAIKGAKASEWLADGHRVKVELFLRGRIKYMEKSFLQERLERILATIATPHRVVDGPKDSPKGVNALKRRRSVLADAKGYRFHRSQTERAAKVAITKAGVHAFNHRKDKKADMRRLWTIRINAALRPLGLSYSKFIDMLHKKGITVDRKILSTIAMDNMASFERIVAQ</sequence>
<proteinExistence type="inferred from homology"/>
<dbReference type="EMBL" id="CAJPEV010008345">
    <property type="protein sequence ID" value="CAG0905236.1"/>
    <property type="molecule type" value="Genomic_DNA"/>
</dbReference>
<keyword evidence="5 9" id="KW-0689">Ribosomal protein</keyword>
<dbReference type="Proteomes" id="UP000677054">
    <property type="component" value="Unassembled WGS sequence"/>
</dbReference>
<dbReference type="InterPro" id="IPR036787">
    <property type="entry name" value="T_IF-3_N_sf"/>
</dbReference>
<dbReference type="SUPFAM" id="SSF55200">
    <property type="entry name" value="Translation initiation factor IF3, C-terminal domain"/>
    <property type="match status" value="1"/>
</dbReference>
<dbReference type="GO" id="GO:0005829">
    <property type="term" value="C:cytosol"/>
    <property type="evidence" value="ECO:0007669"/>
    <property type="project" value="TreeGrafter"/>
</dbReference>
<organism evidence="13">
    <name type="scientific">Darwinula stevensoni</name>
    <dbReference type="NCBI Taxonomy" id="69355"/>
    <lineage>
        <taxon>Eukaryota</taxon>
        <taxon>Metazoa</taxon>
        <taxon>Ecdysozoa</taxon>
        <taxon>Arthropoda</taxon>
        <taxon>Crustacea</taxon>
        <taxon>Oligostraca</taxon>
        <taxon>Ostracoda</taxon>
        <taxon>Podocopa</taxon>
        <taxon>Podocopida</taxon>
        <taxon>Darwinulocopina</taxon>
        <taxon>Darwinuloidea</taxon>
        <taxon>Darwinulidae</taxon>
        <taxon>Darwinula</taxon>
    </lineage>
</organism>
<feature type="non-terminal residue" evidence="13">
    <location>
        <position position="288"/>
    </location>
</feature>
<dbReference type="Gene3D" id="1.10.1900.20">
    <property type="entry name" value="Ribosomal protein L20"/>
    <property type="match status" value="1"/>
</dbReference>
<dbReference type="NCBIfam" id="TIGR01032">
    <property type="entry name" value="rplT_bact"/>
    <property type="match status" value="1"/>
</dbReference>